<proteinExistence type="predicted"/>
<dbReference type="Proteomes" id="UP001597568">
    <property type="component" value="Unassembled WGS sequence"/>
</dbReference>
<dbReference type="RefSeq" id="WP_380147895.1">
    <property type="nucleotide sequence ID" value="NZ_JBHUOR010000095.1"/>
</dbReference>
<protein>
    <submittedName>
        <fullName evidence="2">Helix-turn-helix domain-containing protein</fullName>
    </submittedName>
</protein>
<dbReference type="SUPFAM" id="SSF47413">
    <property type="entry name" value="lambda repressor-like DNA-binding domains"/>
    <property type="match status" value="1"/>
</dbReference>
<evidence type="ECO:0000313" key="3">
    <source>
        <dbReference type="Proteomes" id="UP001597568"/>
    </source>
</evidence>
<dbReference type="InterPro" id="IPR001387">
    <property type="entry name" value="Cro/C1-type_HTH"/>
</dbReference>
<dbReference type="SMART" id="SM00530">
    <property type="entry name" value="HTH_XRE"/>
    <property type="match status" value="1"/>
</dbReference>
<evidence type="ECO:0000313" key="2">
    <source>
        <dbReference type="EMBL" id="MFD2869061.1"/>
    </source>
</evidence>
<sequence length="72" mass="8084">MIKVHLSRILGEKRLSVTDLSKMTGLNRAGLSKLYNEKTTSISFETLEKVCTALECDITDLLEIQKAVKEND</sequence>
<dbReference type="PANTHER" id="PTHR37301:SF1">
    <property type="entry name" value="DNA-BINDING PROTEIN"/>
    <property type="match status" value="1"/>
</dbReference>
<dbReference type="InterPro" id="IPR010982">
    <property type="entry name" value="Lambda_DNA-bd_dom_sf"/>
</dbReference>
<dbReference type="PROSITE" id="PS50943">
    <property type="entry name" value="HTH_CROC1"/>
    <property type="match status" value="1"/>
</dbReference>
<feature type="domain" description="HTH cro/C1-type" evidence="1">
    <location>
        <begin position="6"/>
        <end position="61"/>
    </location>
</feature>
<comment type="caution">
    <text evidence="2">The sequence shown here is derived from an EMBL/GenBank/DDBJ whole genome shotgun (WGS) entry which is preliminary data.</text>
</comment>
<dbReference type="EMBL" id="JBHUOR010000095">
    <property type="protein sequence ID" value="MFD2869061.1"/>
    <property type="molecule type" value="Genomic_DNA"/>
</dbReference>
<dbReference type="Gene3D" id="1.10.260.40">
    <property type="entry name" value="lambda repressor-like DNA-binding domains"/>
    <property type="match status" value="1"/>
</dbReference>
<organism evidence="2 3">
    <name type="scientific">Kurthia populi</name>
    <dbReference type="NCBI Taxonomy" id="1562132"/>
    <lineage>
        <taxon>Bacteria</taxon>
        <taxon>Bacillati</taxon>
        <taxon>Bacillota</taxon>
        <taxon>Bacilli</taxon>
        <taxon>Bacillales</taxon>
        <taxon>Caryophanaceae</taxon>
        <taxon>Kurthia</taxon>
    </lineage>
</organism>
<accession>A0ABW5Y1A0</accession>
<evidence type="ECO:0000259" key="1">
    <source>
        <dbReference type="PROSITE" id="PS50943"/>
    </source>
</evidence>
<name>A0ABW5Y1A0_9BACL</name>
<keyword evidence="3" id="KW-1185">Reference proteome</keyword>
<dbReference type="Pfam" id="PF13443">
    <property type="entry name" value="HTH_26"/>
    <property type="match status" value="1"/>
</dbReference>
<reference evidence="3" key="1">
    <citation type="journal article" date="2019" name="Int. J. Syst. Evol. Microbiol.">
        <title>The Global Catalogue of Microorganisms (GCM) 10K type strain sequencing project: providing services to taxonomists for standard genome sequencing and annotation.</title>
        <authorList>
            <consortium name="The Broad Institute Genomics Platform"/>
            <consortium name="The Broad Institute Genome Sequencing Center for Infectious Disease"/>
            <person name="Wu L."/>
            <person name="Ma J."/>
        </authorList>
    </citation>
    <scope>NUCLEOTIDE SEQUENCE [LARGE SCALE GENOMIC DNA]</scope>
    <source>
        <strain evidence="3">KCTC 33522</strain>
    </source>
</reference>
<gene>
    <name evidence="2" type="ORF">ACFSY7_11210</name>
</gene>
<dbReference type="PANTHER" id="PTHR37301">
    <property type="entry name" value="DNA-BINDING PROTEIN-RELATED"/>
    <property type="match status" value="1"/>
</dbReference>